<evidence type="ECO:0000259" key="2">
    <source>
        <dbReference type="PROSITE" id="PS50106"/>
    </source>
</evidence>
<evidence type="ECO:0000256" key="1">
    <source>
        <dbReference type="ARBA" id="ARBA00022737"/>
    </source>
</evidence>
<dbReference type="GO" id="GO:0072659">
    <property type="term" value="P:protein localization to plasma membrane"/>
    <property type="evidence" value="ECO:0007669"/>
    <property type="project" value="TreeGrafter"/>
</dbReference>
<dbReference type="SUPFAM" id="SSF50156">
    <property type="entry name" value="PDZ domain-like"/>
    <property type="match status" value="2"/>
</dbReference>
<name>A0A4Z2AYD3_9TELE</name>
<dbReference type="EMBL" id="SWLE01000022">
    <property type="protein sequence ID" value="TNM84579.1"/>
    <property type="molecule type" value="Genomic_DNA"/>
</dbReference>
<feature type="domain" description="PDZ" evidence="2">
    <location>
        <begin position="159"/>
        <end position="240"/>
    </location>
</feature>
<dbReference type="PROSITE" id="PS50106">
    <property type="entry name" value="PDZ"/>
    <property type="match status" value="2"/>
</dbReference>
<organism evidence="3 4">
    <name type="scientific">Takifugu bimaculatus</name>
    <dbReference type="NCBI Taxonomy" id="433685"/>
    <lineage>
        <taxon>Eukaryota</taxon>
        <taxon>Metazoa</taxon>
        <taxon>Chordata</taxon>
        <taxon>Craniata</taxon>
        <taxon>Vertebrata</taxon>
        <taxon>Euteleostomi</taxon>
        <taxon>Actinopterygii</taxon>
        <taxon>Neopterygii</taxon>
        <taxon>Teleostei</taxon>
        <taxon>Neoteleostei</taxon>
        <taxon>Acanthomorphata</taxon>
        <taxon>Eupercaria</taxon>
        <taxon>Tetraodontiformes</taxon>
        <taxon>Tetradontoidea</taxon>
        <taxon>Tetraodontidae</taxon>
        <taxon>Takifugu</taxon>
    </lineage>
</organism>
<dbReference type="GO" id="GO:0016324">
    <property type="term" value="C:apical plasma membrane"/>
    <property type="evidence" value="ECO:0007669"/>
    <property type="project" value="TreeGrafter"/>
</dbReference>
<gene>
    <name evidence="3" type="ORF">fugu_008757</name>
</gene>
<dbReference type="InterPro" id="IPR036034">
    <property type="entry name" value="PDZ_sf"/>
</dbReference>
<feature type="domain" description="PDZ" evidence="2">
    <location>
        <begin position="80"/>
        <end position="130"/>
    </location>
</feature>
<dbReference type="PANTHER" id="PTHR14191:SF20">
    <property type="entry name" value="NA(+)_H(+) EXCHANGE REGULATORY COFACTOR NHE-RF4"/>
    <property type="match status" value="1"/>
</dbReference>
<reference evidence="3 4" key="1">
    <citation type="submission" date="2019-04" db="EMBL/GenBank/DDBJ databases">
        <title>The sequence and de novo assembly of Takifugu bimaculatus genome using PacBio and Hi-C technologies.</title>
        <authorList>
            <person name="Xu P."/>
            <person name="Liu B."/>
            <person name="Zhou Z."/>
        </authorList>
    </citation>
    <scope>NUCLEOTIDE SEQUENCE [LARGE SCALE GENOMIC DNA]</scope>
    <source>
        <strain evidence="3">TB-2018</strain>
        <tissue evidence="3">Muscle</tissue>
    </source>
</reference>
<protein>
    <recommendedName>
        <fullName evidence="2">PDZ domain-containing protein</fullName>
    </recommendedName>
</protein>
<dbReference type="InterPro" id="IPR051067">
    <property type="entry name" value="NHER"/>
</dbReference>
<dbReference type="Proteomes" id="UP000516260">
    <property type="component" value="Chromosome 9"/>
</dbReference>
<dbReference type="PANTHER" id="PTHR14191">
    <property type="entry name" value="PDZ DOMAIN CONTAINING PROTEIN"/>
    <property type="match status" value="1"/>
</dbReference>
<evidence type="ECO:0000313" key="3">
    <source>
        <dbReference type="EMBL" id="TNM84579.1"/>
    </source>
</evidence>
<accession>A0A4Z2AYD3</accession>
<evidence type="ECO:0000313" key="4">
    <source>
        <dbReference type="Proteomes" id="UP000516260"/>
    </source>
</evidence>
<dbReference type="SMART" id="SM00228">
    <property type="entry name" value="PDZ"/>
    <property type="match status" value="2"/>
</dbReference>
<keyword evidence="1" id="KW-0677">Repeat</keyword>
<dbReference type="AlphaFoldDB" id="A0A4Z2AYD3"/>
<sequence>MQSRTGLAEGKDVAEKFSFNPKEGIDNPAMVITDDAGIPETQRPAQDCAFSAGRTTGSPTASVCGLRGDAWVTSSDRWRPGGAAAHGGLQDGDRLLEVNDCYVNDLPHPEVAQKIKLSGNQLRLLVLDGEGYEQALYQGQDLQSVARASRGESCKPPRLCHITKDPASGLGISFTPADGQKSRFTVSLLRGGAAERAGVCKGDLLVWMNGATVSGLTHAALRRMMKKCGDHITILVIDGESEKHYLQQRMPILPTPGVPHNLPHTARKLQLLSDSRGFGFLLRLEKATSGRTCK</sequence>
<dbReference type="InterPro" id="IPR001478">
    <property type="entry name" value="PDZ"/>
</dbReference>
<dbReference type="GO" id="GO:0043495">
    <property type="term" value="F:protein-membrane adaptor activity"/>
    <property type="evidence" value="ECO:0007669"/>
    <property type="project" value="TreeGrafter"/>
</dbReference>
<comment type="caution">
    <text evidence="3">The sequence shown here is derived from an EMBL/GenBank/DDBJ whole genome shotgun (WGS) entry which is preliminary data.</text>
</comment>
<dbReference type="Gene3D" id="2.30.42.10">
    <property type="match status" value="2"/>
</dbReference>
<keyword evidence="4" id="KW-1185">Reference proteome</keyword>
<proteinExistence type="predicted"/>
<dbReference type="Pfam" id="PF00595">
    <property type="entry name" value="PDZ"/>
    <property type="match status" value="2"/>
</dbReference>
<dbReference type="GO" id="GO:0005102">
    <property type="term" value="F:signaling receptor binding"/>
    <property type="evidence" value="ECO:0007669"/>
    <property type="project" value="TreeGrafter"/>
</dbReference>